<dbReference type="PANTHER" id="PTHR32046:SF11">
    <property type="entry name" value="IMMUNE-ASSOCIATED NUCLEOTIDE-BINDING PROTEIN 10-LIKE"/>
    <property type="match status" value="1"/>
</dbReference>
<evidence type="ECO:0000259" key="2">
    <source>
        <dbReference type="Pfam" id="PF00350"/>
    </source>
</evidence>
<name>A0A9P5VR06_9FUNG</name>
<dbReference type="AlphaFoldDB" id="A0A9P5VR06"/>
<reference evidence="3" key="1">
    <citation type="journal article" date="2020" name="Fungal Divers.">
        <title>Resolving the Mortierellaceae phylogeny through synthesis of multi-gene phylogenetics and phylogenomics.</title>
        <authorList>
            <person name="Vandepol N."/>
            <person name="Liber J."/>
            <person name="Desiro A."/>
            <person name="Na H."/>
            <person name="Kennedy M."/>
            <person name="Barry K."/>
            <person name="Grigoriev I.V."/>
            <person name="Miller A.N."/>
            <person name="O'Donnell K."/>
            <person name="Stajich J.E."/>
            <person name="Bonito G."/>
        </authorList>
    </citation>
    <scope>NUCLEOTIDE SEQUENCE</scope>
    <source>
        <strain evidence="3">NVP1</strain>
    </source>
</reference>
<dbReference type="PANTHER" id="PTHR32046">
    <property type="entry name" value="G DOMAIN-CONTAINING PROTEIN"/>
    <property type="match status" value="1"/>
</dbReference>
<feature type="compositionally biased region" description="Basic and acidic residues" evidence="1">
    <location>
        <begin position="601"/>
        <end position="662"/>
    </location>
</feature>
<dbReference type="InterPro" id="IPR045063">
    <property type="entry name" value="Dynamin_N"/>
</dbReference>
<evidence type="ECO:0000313" key="4">
    <source>
        <dbReference type="Proteomes" id="UP000696485"/>
    </source>
</evidence>
<feature type="domain" description="Dynamin N-terminal" evidence="2">
    <location>
        <begin position="757"/>
        <end position="934"/>
    </location>
</feature>
<evidence type="ECO:0000313" key="3">
    <source>
        <dbReference type="EMBL" id="KAF9337182.1"/>
    </source>
</evidence>
<organism evidence="3 4">
    <name type="scientific">Podila minutissima</name>
    <dbReference type="NCBI Taxonomy" id="64525"/>
    <lineage>
        <taxon>Eukaryota</taxon>
        <taxon>Fungi</taxon>
        <taxon>Fungi incertae sedis</taxon>
        <taxon>Mucoromycota</taxon>
        <taxon>Mortierellomycotina</taxon>
        <taxon>Mortierellomycetes</taxon>
        <taxon>Mortierellales</taxon>
        <taxon>Mortierellaceae</taxon>
        <taxon>Podila</taxon>
    </lineage>
</organism>
<dbReference type="InterPro" id="IPR027417">
    <property type="entry name" value="P-loop_NTPase"/>
</dbReference>
<dbReference type="SUPFAM" id="SSF52540">
    <property type="entry name" value="P-loop containing nucleoside triphosphate hydrolases"/>
    <property type="match status" value="2"/>
</dbReference>
<feature type="region of interest" description="Disordered" evidence="1">
    <location>
        <begin position="584"/>
        <end position="681"/>
    </location>
</feature>
<sequence>MDREDVEIHSVLVLGKSQAGKSALIQNIKSYAAQNYPIDRSLLGDGTFSKTDTPRFVFTYVDYLHSRFNTDQNLALKEKSRSLSRLCSGFVAGDFEPYPSFTIDLSQKKRPVVQCMIRTTLKDILQLAASSPMTMVNTSIENVERIKSILHPSNFDNKKRKTALDRIYEDLMRQSKVQVKEMRVARTLAKPKYSVLILGHTQSGKSTLVQQIKKYANPAHEIDQSFLEGRNVPKTFSTVRFSIDSSLPLYEVQKKDDGSIVNLLNLQARLEDEEDYLKLIAGREKDYTLRISPQDSQARAPQLVEFQFLDTPGLNDADQRDTVFADNIIREIFTAQKFNLILVAVSAENPLSMGYGFAIEYYAKVLEGLHSNIAFLYTHVDYADGHYSNTAHHKNMATRHRAFSNIFRYRTYAPAQQGHTEGGDSLVNERVYLNFAIDMKSDKQPIVQCLIRNTLRDILQLAMINPPVNVDTSEANSERIRTLVHPDNAHQEYRDRFRDANSAKIPKLPASGDDVPSATWSAVSNAAPVDTAGLAPMTLVDLSETGRNNLTVAPRADESALHQHSATIEKASLPIDQSILGDIDHPTLGNVNQPTLGRVDQPTHGDDNQPTRGHDNQPTRGDDDQPTRDRDNQRTRDDDDQSTRDDDDRSTLGDDQSTRGDDQSTSGDYQPAEMYPDGLRLGGMSLKERSFTNSEVEMDGDDDQSEGRYVDPQDLKLPIREMLAEHDTEDLGYILDDSANAPDGRTEYVLPSTTYSVLFLGETQSGKSTLIESLKQYANPDYTINTRRIGDGSFSLTNDVRIERITSNIPTSYIFKASDKTQELVDHEAFIEEDQEDYEDELNDRKSYQLATKLSDIPNAYYNLIDTPGLNNTGSNDKSTLEYIFKRIGNISELNLVVVTVSNNPFTQDLKDALKNYFKLLKDFKGHLVFVHTKIDYAKLHRDDDQFKQLLEEKNNILHGLLSQEDAPCIAPHIMIDNDLGSKKAVRNCMTQNYLRSLLDMARTNKPVRLPAQYIYTPPVYRDYSQSYGYSEDSYSPHGGYGHRRMHSRDIVVVSDPCNAVIIAFITNVLLASGYAPDMAFDARVIGDFKRAHCS</sequence>
<dbReference type="Gene3D" id="3.40.50.300">
    <property type="entry name" value="P-loop containing nucleotide triphosphate hydrolases"/>
    <property type="match status" value="2"/>
</dbReference>
<protein>
    <recommendedName>
        <fullName evidence="2">Dynamin N-terminal domain-containing protein</fullName>
    </recommendedName>
</protein>
<proteinExistence type="predicted"/>
<evidence type="ECO:0000256" key="1">
    <source>
        <dbReference type="SAM" id="MobiDB-lite"/>
    </source>
</evidence>
<keyword evidence="4" id="KW-1185">Reference proteome</keyword>
<accession>A0A9P5VR06</accession>
<dbReference type="Pfam" id="PF00350">
    <property type="entry name" value="Dynamin_N"/>
    <property type="match status" value="1"/>
</dbReference>
<dbReference type="Proteomes" id="UP000696485">
    <property type="component" value="Unassembled WGS sequence"/>
</dbReference>
<comment type="caution">
    <text evidence="3">The sequence shown here is derived from an EMBL/GenBank/DDBJ whole genome shotgun (WGS) entry which is preliminary data.</text>
</comment>
<gene>
    <name evidence="3" type="ORF">BG006_005903</name>
</gene>
<dbReference type="EMBL" id="JAAAUY010000034">
    <property type="protein sequence ID" value="KAF9337182.1"/>
    <property type="molecule type" value="Genomic_DNA"/>
</dbReference>